<feature type="transmembrane region" description="Helical" evidence="1">
    <location>
        <begin position="218"/>
        <end position="240"/>
    </location>
</feature>
<feature type="transmembrane region" description="Helical" evidence="1">
    <location>
        <begin position="47"/>
        <end position="67"/>
    </location>
</feature>
<dbReference type="EMBL" id="DSQF01000006">
    <property type="protein sequence ID" value="HGZ42552.1"/>
    <property type="molecule type" value="Genomic_DNA"/>
</dbReference>
<feature type="transmembrane region" description="Helical" evidence="1">
    <location>
        <begin position="112"/>
        <end position="130"/>
    </location>
</feature>
<accession>A0A832I8J7</accession>
<gene>
    <name evidence="2" type="ORF">ENR23_03840</name>
</gene>
<evidence type="ECO:0008006" key="3">
    <source>
        <dbReference type="Google" id="ProtNLM"/>
    </source>
</evidence>
<keyword evidence="1" id="KW-1133">Transmembrane helix</keyword>
<feature type="transmembrane region" description="Helical" evidence="1">
    <location>
        <begin position="277"/>
        <end position="296"/>
    </location>
</feature>
<proteinExistence type="predicted"/>
<evidence type="ECO:0000256" key="1">
    <source>
        <dbReference type="SAM" id="Phobius"/>
    </source>
</evidence>
<keyword evidence="1" id="KW-0812">Transmembrane</keyword>
<organism evidence="2">
    <name type="scientific">Eiseniibacteriota bacterium</name>
    <dbReference type="NCBI Taxonomy" id="2212470"/>
    <lineage>
        <taxon>Bacteria</taxon>
        <taxon>Candidatus Eiseniibacteriota</taxon>
    </lineage>
</organism>
<feature type="transmembrane region" description="Helical" evidence="1">
    <location>
        <begin position="73"/>
        <end position="100"/>
    </location>
</feature>
<sequence length="437" mass="46298">MLGLAALKLLQLHAPEAGHRAAALAGGLVGLAFLLDPEAQHFSVAPFTEMPFTLGLVGALAMVALGLAGRRPFVFGLVLGLTGAFRANMLWLAPLFVAAAAWSAPSGRRLRVAALAALGFVLPLAPWWLYKWRAFGDPGWDLTRLVVWDGVEGRTWFSLYHLPETPSVPRGLEAVGLLAAKTARNLPGLVLAALTGPRALWIGALALWCLVARPPRPLLAAALVVLGALALSLVTAAVSIPWLRYVFPARAAAEAAGVLATLALVRRLPALGGGAAAVRAVTAAVAVLALAWGGLLTVRGNDEARRAALERGVPGPLTLLQLGVLMNREIPAGEPVMSNLGPTLAWHARRPVVHLALTPGDVESCRRHLDVRHVLLVFRDASKAWPGWEEVVADPERARRDPELNIRAVRTGRSADGFSIVWLELGDLGPRLAATAR</sequence>
<dbReference type="AlphaFoldDB" id="A0A832I8J7"/>
<comment type="caution">
    <text evidence="2">The sequence shown here is derived from an EMBL/GenBank/DDBJ whole genome shotgun (WGS) entry which is preliminary data.</text>
</comment>
<protein>
    <recommendedName>
        <fullName evidence="3">Glycosyltransferase RgtA/B/C/D-like domain-containing protein</fullName>
    </recommendedName>
</protein>
<feature type="transmembrane region" description="Helical" evidence="1">
    <location>
        <begin position="189"/>
        <end position="211"/>
    </location>
</feature>
<reference evidence="2" key="1">
    <citation type="journal article" date="2020" name="mSystems">
        <title>Genome- and Community-Level Interaction Insights into Carbon Utilization and Element Cycling Functions of Hydrothermarchaeota in Hydrothermal Sediment.</title>
        <authorList>
            <person name="Zhou Z."/>
            <person name="Liu Y."/>
            <person name="Xu W."/>
            <person name="Pan J."/>
            <person name="Luo Z.H."/>
            <person name="Li M."/>
        </authorList>
    </citation>
    <scope>NUCLEOTIDE SEQUENCE [LARGE SCALE GENOMIC DNA]</scope>
    <source>
        <strain evidence="2">SpSt-381</strain>
    </source>
</reference>
<evidence type="ECO:0000313" key="2">
    <source>
        <dbReference type="EMBL" id="HGZ42552.1"/>
    </source>
</evidence>
<keyword evidence="1" id="KW-0472">Membrane</keyword>
<name>A0A832I8J7_UNCEI</name>